<evidence type="ECO:0000313" key="3">
    <source>
        <dbReference type="Proteomes" id="UP000740883"/>
    </source>
</evidence>
<reference evidence="2 3" key="1">
    <citation type="journal article" date="2020" name="Genome Biol. Evol.">
        <title>Comparative genomics of strictly vertically transmitted, feminizing microsporidia endosymbionts of amphipod crustaceans.</title>
        <authorList>
            <person name="Cormier A."/>
            <person name="Chebbi M.A."/>
            <person name="Giraud I."/>
            <person name="Wattier R."/>
            <person name="Teixeira M."/>
            <person name="Gilbert C."/>
            <person name="Rigaud T."/>
            <person name="Cordaux R."/>
        </authorList>
    </citation>
    <scope>NUCLEOTIDE SEQUENCE [LARGE SCALE GENOMIC DNA]</scope>
    <source>
        <strain evidence="2 3">Ou3-Ou53</strain>
    </source>
</reference>
<dbReference type="Pfam" id="PF12271">
    <property type="entry name" value="Chs7"/>
    <property type="match status" value="1"/>
</dbReference>
<proteinExistence type="predicted"/>
<feature type="transmembrane region" description="Helical" evidence="1">
    <location>
        <begin position="101"/>
        <end position="121"/>
    </location>
</feature>
<keyword evidence="3" id="KW-1185">Reference proteome</keyword>
<organism evidence="2 3">
    <name type="scientific">Nosema granulosis</name>
    <dbReference type="NCBI Taxonomy" id="83296"/>
    <lineage>
        <taxon>Eukaryota</taxon>
        <taxon>Fungi</taxon>
        <taxon>Fungi incertae sedis</taxon>
        <taxon>Microsporidia</taxon>
        <taxon>Nosematidae</taxon>
        <taxon>Nosema</taxon>
    </lineage>
</organism>
<accession>A0A9P6KX80</accession>
<dbReference type="OrthoDB" id="2189463at2759"/>
<protein>
    <submittedName>
        <fullName evidence="2">Chitin synthase export chaperone</fullName>
    </submittedName>
</protein>
<feature type="transmembrane region" description="Helical" evidence="1">
    <location>
        <begin position="169"/>
        <end position="187"/>
    </location>
</feature>
<dbReference type="PANTHER" id="PTHR35329:SF1">
    <property type="entry name" value="CHITIN SYNTHASE EXPORT CHAPERONE"/>
    <property type="match status" value="1"/>
</dbReference>
<dbReference type="EMBL" id="SBJO01000475">
    <property type="protein sequence ID" value="KAF9760939.1"/>
    <property type="molecule type" value="Genomic_DNA"/>
</dbReference>
<comment type="caution">
    <text evidence="2">The sequence shown here is derived from an EMBL/GenBank/DDBJ whole genome shotgun (WGS) entry which is preliminary data.</text>
</comment>
<feature type="transmembrane region" description="Helical" evidence="1">
    <location>
        <begin position="75"/>
        <end position="94"/>
    </location>
</feature>
<evidence type="ECO:0000256" key="1">
    <source>
        <dbReference type="SAM" id="Phobius"/>
    </source>
</evidence>
<keyword evidence="1" id="KW-0812">Transmembrane</keyword>
<dbReference type="PANTHER" id="PTHR35329">
    <property type="entry name" value="CHITIN SYNTHASE EXPORT CHAPERONE"/>
    <property type="match status" value="1"/>
</dbReference>
<keyword evidence="1" id="KW-0472">Membrane</keyword>
<evidence type="ECO:0000313" key="2">
    <source>
        <dbReference type="EMBL" id="KAF9760939.1"/>
    </source>
</evidence>
<dbReference type="GO" id="GO:0005789">
    <property type="term" value="C:endoplasmic reticulum membrane"/>
    <property type="evidence" value="ECO:0007669"/>
    <property type="project" value="TreeGrafter"/>
</dbReference>
<dbReference type="InterPro" id="IPR022057">
    <property type="entry name" value="Chs7"/>
</dbReference>
<feature type="transmembrane region" description="Helical" evidence="1">
    <location>
        <begin position="233"/>
        <end position="255"/>
    </location>
</feature>
<dbReference type="Proteomes" id="UP000740883">
    <property type="component" value="Unassembled WGS sequence"/>
</dbReference>
<dbReference type="GO" id="GO:0006457">
    <property type="term" value="P:protein folding"/>
    <property type="evidence" value="ECO:0007669"/>
    <property type="project" value="TreeGrafter"/>
</dbReference>
<name>A0A9P6KX80_9MICR</name>
<keyword evidence="1" id="KW-1133">Transmembrane helix</keyword>
<feature type="transmembrane region" description="Helical" evidence="1">
    <location>
        <begin position="199"/>
        <end position="221"/>
    </location>
</feature>
<feature type="transmembrane region" description="Helical" evidence="1">
    <location>
        <begin position="36"/>
        <end position="55"/>
    </location>
</feature>
<dbReference type="GO" id="GO:0051082">
    <property type="term" value="F:unfolded protein binding"/>
    <property type="evidence" value="ECO:0007669"/>
    <property type="project" value="TreeGrafter"/>
</dbReference>
<dbReference type="AlphaFoldDB" id="A0A9P6KX80"/>
<gene>
    <name evidence="2" type="primary">CHS7</name>
    <name evidence="2" type="ORF">NGRA_2953</name>
</gene>
<feature type="transmembrane region" description="Helical" evidence="1">
    <location>
        <begin position="141"/>
        <end position="162"/>
    </location>
</feature>
<sequence length="270" mass="30972">MIVVDYICTQIDFPLCRFVSKEACKGMCRSEMIREARINSPTVLILLTVIIGLTTRMIKHVQNLCASIGRAEMSLFFTLYNLSNVLSLVLMSLRHRLNERLMLLCTTAQLVFANSCIFSLLVGAITMDIFVTKFGLESTTILYLSVSIYGFINTIVIFFGLAIKEPISIFVLVFCCNLVFVYAYFILQVKKLNYNKGEIWAYGTLFLALVCFMISSMPIFIGSEMISILTDKYLDNLFFHQLFLFCAVVMIHKFWLSVYDYEVESYLLEL</sequence>